<evidence type="ECO:0000256" key="4">
    <source>
        <dbReference type="ARBA" id="ARBA00022801"/>
    </source>
</evidence>
<sequence length="226" mass="23794">MDTAPPRTPPSEERLAERLAAGPPAARAPRRATAVRLLRDLGRIDRAVYRAVAGTPAPVLDRPVRRLSRFADRSRLWMAVAGVMAATGGRAGRRAAGVGLAAVAVDSAVVNIGFKVAARRRRPDRDLAGVPEVRWVPMPHSASFPSGHTASGFAFAAAVARVLPVAAAPLRTLAAVVGYSRIHTGVHYPGDVVIGAMIGAAVGEAVGWGLWRADVVPRFSWQRSAP</sequence>
<accession>A0A285EGJ8</accession>
<evidence type="ECO:0000259" key="7">
    <source>
        <dbReference type="SMART" id="SM00014"/>
    </source>
</evidence>
<comment type="subcellular location">
    <subcellularLocation>
        <location evidence="1">Cell membrane</location>
        <topology evidence="1">Multi-pass membrane protein</topology>
    </subcellularLocation>
</comment>
<keyword evidence="6" id="KW-0472">Membrane</keyword>
<proteinExistence type="predicted"/>
<gene>
    <name evidence="8" type="ORF">SAMN06893097_106274</name>
</gene>
<keyword evidence="3" id="KW-0812">Transmembrane</keyword>
<dbReference type="InterPro" id="IPR036938">
    <property type="entry name" value="PAP2/HPO_sf"/>
</dbReference>
<dbReference type="GO" id="GO:0030288">
    <property type="term" value="C:outer membrane-bounded periplasmic space"/>
    <property type="evidence" value="ECO:0007669"/>
    <property type="project" value="InterPro"/>
</dbReference>
<dbReference type="Gene3D" id="1.20.144.10">
    <property type="entry name" value="Phosphatidic acid phosphatase type 2/haloperoxidase"/>
    <property type="match status" value="1"/>
</dbReference>
<dbReference type="SMART" id="SM00014">
    <property type="entry name" value="acidPPc"/>
    <property type="match status" value="1"/>
</dbReference>
<organism evidence="8 9">
    <name type="scientific">Geodermatophilus sabuli</name>
    <dbReference type="NCBI Taxonomy" id="1564158"/>
    <lineage>
        <taxon>Bacteria</taxon>
        <taxon>Bacillati</taxon>
        <taxon>Actinomycetota</taxon>
        <taxon>Actinomycetes</taxon>
        <taxon>Geodermatophilales</taxon>
        <taxon>Geodermatophilaceae</taxon>
        <taxon>Geodermatophilus</taxon>
    </lineage>
</organism>
<dbReference type="InterPro" id="IPR000326">
    <property type="entry name" value="PAP2/HPO"/>
</dbReference>
<dbReference type="PANTHER" id="PTHR14969">
    <property type="entry name" value="SPHINGOSINE-1-PHOSPHATE PHOSPHOHYDROLASE"/>
    <property type="match status" value="1"/>
</dbReference>
<evidence type="ECO:0000256" key="5">
    <source>
        <dbReference type="ARBA" id="ARBA00022989"/>
    </source>
</evidence>
<dbReference type="GO" id="GO:0005886">
    <property type="term" value="C:plasma membrane"/>
    <property type="evidence" value="ECO:0007669"/>
    <property type="project" value="UniProtKB-SubCell"/>
</dbReference>
<dbReference type="PRINTS" id="PR00483">
    <property type="entry name" value="BACPHPHTASE"/>
</dbReference>
<evidence type="ECO:0000256" key="6">
    <source>
        <dbReference type="ARBA" id="ARBA00023136"/>
    </source>
</evidence>
<evidence type="ECO:0000256" key="3">
    <source>
        <dbReference type="ARBA" id="ARBA00022692"/>
    </source>
</evidence>
<keyword evidence="9" id="KW-1185">Reference proteome</keyword>
<keyword evidence="4" id="KW-0378">Hydrolase</keyword>
<dbReference type="SUPFAM" id="SSF48317">
    <property type="entry name" value="Acid phosphatase/Vanadium-dependent haloperoxidase"/>
    <property type="match status" value="1"/>
</dbReference>
<dbReference type="EMBL" id="OBDO01000006">
    <property type="protein sequence ID" value="SNX97324.1"/>
    <property type="molecule type" value="Genomic_DNA"/>
</dbReference>
<dbReference type="GO" id="GO:0003993">
    <property type="term" value="F:acid phosphatase activity"/>
    <property type="evidence" value="ECO:0007669"/>
    <property type="project" value="InterPro"/>
</dbReference>
<protein>
    <submittedName>
        <fullName evidence="8">Undecaprenyl-diphosphatase</fullName>
    </submittedName>
</protein>
<reference evidence="8 9" key="1">
    <citation type="submission" date="2017-09" db="EMBL/GenBank/DDBJ databases">
        <authorList>
            <person name="Ehlers B."/>
            <person name="Leendertz F.H."/>
        </authorList>
    </citation>
    <scope>NUCLEOTIDE SEQUENCE [LARGE SCALE GENOMIC DNA]</scope>
    <source>
        <strain evidence="8 9">DSM 46844</strain>
    </source>
</reference>
<dbReference type="Proteomes" id="UP000219514">
    <property type="component" value="Unassembled WGS sequence"/>
</dbReference>
<dbReference type="OrthoDB" id="5242960at2"/>
<dbReference type="PANTHER" id="PTHR14969:SF62">
    <property type="entry name" value="DECAPRENYLPHOSPHORYL-5-PHOSPHORIBOSE PHOSPHATASE RV3807C-RELATED"/>
    <property type="match status" value="1"/>
</dbReference>
<evidence type="ECO:0000256" key="1">
    <source>
        <dbReference type="ARBA" id="ARBA00004651"/>
    </source>
</evidence>
<name>A0A285EGJ8_9ACTN</name>
<dbReference type="RefSeq" id="WP_097207284.1">
    <property type="nucleotide sequence ID" value="NZ_JACHXB010000002.1"/>
</dbReference>
<feature type="domain" description="Phosphatidic acid phosphatase type 2/haloperoxidase" evidence="7">
    <location>
        <begin position="95"/>
        <end position="207"/>
    </location>
</feature>
<dbReference type="InterPro" id="IPR001011">
    <property type="entry name" value="Acid_Pase_classA_bac"/>
</dbReference>
<evidence type="ECO:0000313" key="8">
    <source>
        <dbReference type="EMBL" id="SNX97324.1"/>
    </source>
</evidence>
<evidence type="ECO:0000256" key="2">
    <source>
        <dbReference type="ARBA" id="ARBA00022475"/>
    </source>
</evidence>
<keyword evidence="2" id="KW-1003">Cell membrane</keyword>
<evidence type="ECO:0000313" key="9">
    <source>
        <dbReference type="Proteomes" id="UP000219514"/>
    </source>
</evidence>
<dbReference type="AlphaFoldDB" id="A0A285EGJ8"/>
<dbReference type="Pfam" id="PF01569">
    <property type="entry name" value="PAP2"/>
    <property type="match status" value="1"/>
</dbReference>
<keyword evidence="5" id="KW-1133">Transmembrane helix</keyword>